<dbReference type="Gene3D" id="2.60.40.10">
    <property type="entry name" value="Immunoglobulins"/>
    <property type="match status" value="2"/>
</dbReference>
<dbReference type="InterPro" id="IPR009091">
    <property type="entry name" value="RCC1/BLIP-II"/>
</dbReference>
<dbReference type="PANTHER" id="PTHR45982">
    <property type="entry name" value="REGULATOR OF CHROMOSOME CONDENSATION"/>
    <property type="match status" value="1"/>
</dbReference>
<dbReference type="Gene3D" id="2.130.10.30">
    <property type="entry name" value="Regulator of chromosome condensation 1/beta-lactamase-inhibitor protein II"/>
    <property type="match status" value="2"/>
</dbReference>
<dbReference type="SUPFAM" id="SSF50985">
    <property type="entry name" value="RCC1/BLIP-II"/>
    <property type="match status" value="2"/>
</dbReference>
<dbReference type="InterPro" id="IPR000408">
    <property type="entry name" value="Reg_chr_condens"/>
</dbReference>
<dbReference type="AlphaFoldDB" id="A0A7W4YYX7"/>
<comment type="caution">
    <text evidence="3">The sequence shown here is derived from an EMBL/GenBank/DDBJ whole genome shotgun (WGS) entry which is preliminary data.</text>
</comment>
<protein>
    <recommendedName>
        <fullName evidence="2">Bacterial Ig-like domain-containing protein</fullName>
    </recommendedName>
</protein>
<dbReference type="EMBL" id="JACHWR010000001">
    <property type="protein sequence ID" value="MBB3040382.1"/>
    <property type="molecule type" value="Genomic_DNA"/>
</dbReference>
<dbReference type="GO" id="GO:0005085">
    <property type="term" value="F:guanyl-nucleotide exchange factor activity"/>
    <property type="evidence" value="ECO:0007669"/>
    <property type="project" value="TreeGrafter"/>
</dbReference>
<feature type="chain" id="PRO_5031354911" description="Bacterial Ig-like domain-containing protein" evidence="1">
    <location>
        <begin position="27"/>
        <end position="609"/>
    </location>
</feature>
<dbReference type="Pfam" id="PF16640">
    <property type="entry name" value="Big_3_5"/>
    <property type="match status" value="2"/>
</dbReference>
<dbReference type="InterPro" id="IPR032109">
    <property type="entry name" value="Big_3_5"/>
</dbReference>
<gene>
    <name evidence="3" type="ORF">FHU40_000183</name>
</gene>
<evidence type="ECO:0000313" key="3">
    <source>
        <dbReference type="EMBL" id="MBB3040382.1"/>
    </source>
</evidence>
<feature type="domain" description="Bacterial Ig-like" evidence="2">
    <location>
        <begin position="425"/>
        <end position="509"/>
    </location>
</feature>
<dbReference type="GO" id="GO:0005975">
    <property type="term" value="P:carbohydrate metabolic process"/>
    <property type="evidence" value="ECO:0007669"/>
    <property type="project" value="UniProtKB-ARBA"/>
</dbReference>
<dbReference type="PANTHER" id="PTHR45982:SF1">
    <property type="entry name" value="REGULATOR OF CHROMOSOME CONDENSATION"/>
    <property type="match status" value="1"/>
</dbReference>
<accession>A0A7W4YYX7</accession>
<dbReference type="InterPro" id="IPR017868">
    <property type="entry name" value="Filamin/ABP280_repeat-like"/>
</dbReference>
<dbReference type="InterPro" id="IPR013783">
    <property type="entry name" value="Ig-like_fold"/>
</dbReference>
<dbReference type="RefSeq" id="WP_183590421.1">
    <property type="nucleotide sequence ID" value="NZ_JACHWR010000001.1"/>
</dbReference>
<keyword evidence="4" id="KW-1185">Reference proteome</keyword>
<dbReference type="Proteomes" id="UP000589626">
    <property type="component" value="Unassembled WGS sequence"/>
</dbReference>
<organism evidence="3 4">
    <name type="scientific">Nocardioides soli</name>
    <dbReference type="NCBI Taxonomy" id="1036020"/>
    <lineage>
        <taxon>Bacteria</taxon>
        <taxon>Bacillati</taxon>
        <taxon>Actinomycetota</taxon>
        <taxon>Actinomycetes</taxon>
        <taxon>Propionibacteriales</taxon>
        <taxon>Nocardioidaceae</taxon>
        <taxon>Nocardioides</taxon>
    </lineage>
</organism>
<dbReference type="PROSITE" id="PS50012">
    <property type="entry name" value="RCC1_3"/>
    <property type="match status" value="1"/>
</dbReference>
<dbReference type="Gene3D" id="2.60.40.2700">
    <property type="match status" value="1"/>
</dbReference>
<evidence type="ECO:0000256" key="1">
    <source>
        <dbReference type="SAM" id="SignalP"/>
    </source>
</evidence>
<sequence>MRLRNLLAAALASALVAGVTGATAQAAPVSSPAMAGRVVAWGDTDDVVAKAAMTVPGDLTAPVAAVATNTRSTAVVTADGQLRVWGQEGFAEVDWAPDDVTDATAVALGPQYGAVLHADGKITPWGSPDSPAFTDEVPEGLRAKAIAIGQGSLGYAVRTDGTLAVWGDEELREFYAVPESGLTDLVDVVANNFQVMALRADGTVVAWGAMPQYGQTSVPDFEGHKVTQITAGPTANGAVLDDGTIRVWGTVPPTGTPDFAGKKVISLSFNTVGFTPNAGAVTEDGMVHIWGAGAVAQLSDVPIDLDGAPVAAIAMGPKHAAVIVTAFRDVSKPAVTGTPRVGETLAAVPATFSLAPDTPATGQWYAGADAIAGQTGTTLVLDQAMLGKKISYRTTAGRAGETITSISNEVGPVTPRTIASTTTLSVAPATGEYGAARTATATVAKAGGTPTGTVSFKLGGTETTATLTGGTATWTLPATLPAGTQTMTATYHGDATTDPSTSAAVAVTVERAASKLKAAKPKVKGKSKKVAQKVTITVTVTTADGVSPEGKVTFTLKGKTKKKVNAKVNAKGKVKVTIKKVKRGKYKAQVKYAGNANVAAAKTTTKFKV</sequence>
<reference evidence="3 4" key="1">
    <citation type="submission" date="2020-08" db="EMBL/GenBank/DDBJ databases">
        <title>Sequencing the genomes of 1000 actinobacteria strains.</title>
        <authorList>
            <person name="Klenk H.-P."/>
        </authorList>
    </citation>
    <scope>NUCLEOTIDE SEQUENCE [LARGE SCALE GENOMIC DNA]</scope>
    <source>
        <strain evidence="3 4">DSM 105498</strain>
    </source>
</reference>
<feature type="signal peptide" evidence="1">
    <location>
        <begin position="1"/>
        <end position="26"/>
    </location>
</feature>
<keyword evidence="1" id="KW-0732">Signal</keyword>
<feature type="domain" description="Bacterial Ig-like" evidence="2">
    <location>
        <begin position="527"/>
        <end position="606"/>
    </location>
</feature>
<dbReference type="GO" id="GO:0005737">
    <property type="term" value="C:cytoplasm"/>
    <property type="evidence" value="ECO:0007669"/>
    <property type="project" value="TreeGrafter"/>
</dbReference>
<evidence type="ECO:0000313" key="4">
    <source>
        <dbReference type="Proteomes" id="UP000589626"/>
    </source>
</evidence>
<name>A0A7W4YYX7_9ACTN</name>
<dbReference type="InterPro" id="IPR051553">
    <property type="entry name" value="Ran_GTPase-activating"/>
</dbReference>
<evidence type="ECO:0000259" key="2">
    <source>
        <dbReference type="Pfam" id="PF16640"/>
    </source>
</evidence>
<proteinExistence type="predicted"/>
<dbReference type="PROSITE" id="PS50194">
    <property type="entry name" value="FILAMIN_REPEAT"/>
    <property type="match status" value="1"/>
</dbReference>